<reference evidence="1" key="2">
    <citation type="submission" date="2024-01" db="EMBL/GenBank/DDBJ databases">
        <title>Comparative genomics of Cryptococcus and Kwoniella reveals pathogenesis evolution and contrasting modes of karyotype evolution via chromosome fusion or intercentromeric recombination.</title>
        <authorList>
            <person name="Coelho M.A."/>
            <person name="David-Palma M."/>
            <person name="Shea T."/>
            <person name="Bowers K."/>
            <person name="McGinley-Smith S."/>
            <person name="Mohammad A.W."/>
            <person name="Gnirke A."/>
            <person name="Yurkov A.M."/>
            <person name="Nowrousian M."/>
            <person name="Sun S."/>
            <person name="Cuomo C.A."/>
            <person name="Heitman J."/>
        </authorList>
    </citation>
    <scope>NUCLEOTIDE SEQUENCE</scope>
    <source>
        <strain evidence="1">CBS 12478</strain>
    </source>
</reference>
<evidence type="ECO:0000313" key="1">
    <source>
        <dbReference type="EMBL" id="WWD17394.1"/>
    </source>
</evidence>
<dbReference type="KEGG" id="ksn:43586344"/>
<organism evidence="1 2">
    <name type="scientific">Kwoniella shandongensis</name>
    <dbReference type="NCBI Taxonomy" id="1734106"/>
    <lineage>
        <taxon>Eukaryota</taxon>
        <taxon>Fungi</taxon>
        <taxon>Dikarya</taxon>
        <taxon>Basidiomycota</taxon>
        <taxon>Agaricomycotina</taxon>
        <taxon>Tremellomycetes</taxon>
        <taxon>Tremellales</taxon>
        <taxon>Cryptococcaceae</taxon>
        <taxon>Kwoniella</taxon>
    </lineage>
</organism>
<dbReference type="OrthoDB" id="10568483at2759"/>
<reference evidence="1" key="1">
    <citation type="submission" date="2017-08" db="EMBL/GenBank/DDBJ databases">
        <authorList>
            <person name="Cuomo C."/>
            <person name="Billmyre B."/>
            <person name="Heitman J."/>
        </authorList>
    </citation>
    <scope>NUCLEOTIDE SEQUENCE</scope>
    <source>
        <strain evidence="1">CBS 12478</strain>
    </source>
</reference>
<accession>A0A5M6C5G1</accession>
<dbReference type="AlphaFoldDB" id="A0A5M6C5G1"/>
<proteinExistence type="predicted"/>
<sequence>MPSKCGQSGLVSPVAEQCSVCFSTLSLSSVYVAPCPLPPFDRLLFCAKDVPRMIHTSIVDSRSLKAAMKGPDAANPQKALLAPMTHGGGQSRSVRFKGLALRSKVAKVNSNTKEPDPGVASKDPQAQRAIVGQIGGASLDYWDIAHAINVQAQISSPIRDYPAIHAQRTGNAALQTSMPSQPSQLQDEEDVMRAEKGNDICIEEDLVKNLIKVFQLSTLDQVEIVAPPAVSHHPPREATPIPTSPYMPLVDESALRQCATELPTRMKDQVVEPQTVDNMDSDGRTECEYDYGGSTIRPSKTYYTLGGFGGGLDSLQGTMRTIARLASRRGIRPTGLGTDSQYAERDGRLPLQTLFSQIQSQEEKIQTVREPVPPAHNEIRCKTLEVDKTDKIESARAMKLLESLLPLAAHLIPLPLDEGDDVDLEVASESESSQTEQEMEVAREGLVKSLGDGLELIMLFEEEPMPVTSELE</sequence>
<dbReference type="EMBL" id="CP144053">
    <property type="protein sequence ID" value="WWD17394.1"/>
    <property type="molecule type" value="Genomic_DNA"/>
</dbReference>
<keyword evidence="2" id="KW-1185">Reference proteome</keyword>
<dbReference type="GeneID" id="43586344"/>
<protein>
    <submittedName>
        <fullName evidence="1">Uncharacterized protein</fullName>
    </submittedName>
</protein>
<dbReference type="Proteomes" id="UP000322225">
    <property type="component" value="Chromosome 3"/>
</dbReference>
<gene>
    <name evidence="1" type="ORF">CI109_101835</name>
</gene>
<name>A0A5M6C5G1_9TREE</name>
<evidence type="ECO:0000313" key="2">
    <source>
        <dbReference type="Proteomes" id="UP000322225"/>
    </source>
</evidence>
<dbReference type="RefSeq" id="XP_031863171.1">
    <property type="nucleotide sequence ID" value="XM_032002234.1"/>
</dbReference>